<dbReference type="GO" id="GO:0003849">
    <property type="term" value="F:3-deoxy-7-phosphoheptulonate synthase activity"/>
    <property type="evidence" value="ECO:0007669"/>
    <property type="project" value="UniProtKB-EC"/>
</dbReference>
<feature type="binding site" evidence="3">
    <location>
        <position position="347"/>
    </location>
    <ligand>
        <name>Mn(2+)</name>
        <dbReference type="ChEBI" id="CHEBI:29035"/>
    </ligand>
</feature>
<keyword evidence="4" id="KW-0057">Aromatic amino acid biosynthesis</keyword>
<proteinExistence type="inferred from homology"/>
<keyword evidence="4" id="KW-0028">Amino-acid biosynthesis</keyword>
<dbReference type="GO" id="GO:0009423">
    <property type="term" value="P:chorismate biosynthetic process"/>
    <property type="evidence" value="ECO:0007669"/>
    <property type="project" value="UniProtKB-UniPathway"/>
</dbReference>
<evidence type="ECO:0000313" key="5">
    <source>
        <dbReference type="EMBL" id="TGG74802.1"/>
    </source>
</evidence>
<comment type="cofactor">
    <cofactor evidence="3">
        <name>Mn(2+)</name>
        <dbReference type="ChEBI" id="CHEBI:29035"/>
    </cofactor>
    <cofactor evidence="3">
        <name>Co(2+)</name>
        <dbReference type="ChEBI" id="CHEBI:48828"/>
    </cofactor>
    <cofactor evidence="3">
        <name>Cd(2+)</name>
        <dbReference type="ChEBI" id="CHEBI:48775"/>
    </cofactor>
    <text evidence="3">Binds 1 divalent cation per subunit. The enzyme is active with manganese, cobalt or cadmium ions.</text>
</comment>
<accession>A0A6C1CG66</accession>
<dbReference type="SUPFAM" id="SSF51569">
    <property type="entry name" value="Aldolase"/>
    <property type="match status" value="1"/>
</dbReference>
<evidence type="ECO:0000313" key="6">
    <source>
        <dbReference type="Proteomes" id="UP000298111"/>
    </source>
</evidence>
<dbReference type="GeneID" id="75185365"/>
<dbReference type="InterPro" id="IPR002480">
    <property type="entry name" value="DAHP_synth_2"/>
</dbReference>
<dbReference type="EC" id="2.5.1.54" evidence="4"/>
<sequence length="372" mass="39809">MTESGARRTPPAGEPPSGSGEKLSEETVAQLSSSPPLVFAGECDLLTAQLARAARGEALVLHCADRARAFGGQSADVIRDRLRTQLQMAAVLTYAAAGPVVKLSAVGLPPAGPHQPGAVGRYEAAAARLNLVRALGAGGYANLAQVHEWNRERVTRSPTLRHHTPLVDRIGRALAFMRACGLDPARLGAVELFASHEGRDLRYDSALTRVDSRTGHRYNTSGHFVWTGAHTRDREEQAGYLATIRNPVGVALGPGSDADEAMRLLGRLDPDREPGRMTFQVRMGAAALRDRLPALVEKVTAEDHRVVWLCDPTPDGPRPLDDVVAEVTAFHDVHRALGTHPGGLTAELDGDGTAALELAFAVAELRRRPCRS</sequence>
<comment type="catalytic activity">
    <reaction evidence="4">
        <text>D-erythrose 4-phosphate + phosphoenolpyruvate + H2O = 7-phospho-2-dehydro-3-deoxy-D-arabino-heptonate + phosphate</text>
        <dbReference type="Rhea" id="RHEA:14717"/>
        <dbReference type="ChEBI" id="CHEBI:15377"/>
        <dbReference type="ChEBI" id="CHEBI:16897"/>
        <dbReference type="ChEBI" id="CHEBI:43474"/>
        <dbReference type="ChEBI" id="CHEBI:58394"/>
        <dbReference type="ChEBI" id="CHEBI:58702"/>
        <dbReference type="EC" id="2.5.1.54"/>
    </reaction>
</comment>
<dbReference type="Gene3D" id="3.20.20.70">
    <property type="entry name" value="Aldolase class I"/>
    <property type="match status" value="1"/>
</dbReference>
<dbReference type="GO" id="GO:0009073">
    <property type="term" value="P:aromatic amino acid family biosynthetic process"/>
    <property type="evidence" value="ECO:0007669"/>
    <property type="project" value="UniProtKB-KW"/>
</dbReference>
<comment type="pathway">
    <text evidence="4">Metabolic intermediate biosynthesis; chorismate biosynthesis; chorismate from D-erythrose 4-phosphate and phosphoenolpyruvate: step 1/7.</text>
</comment>
<evidence type="ECO:0000256" key="2">
    <source>
        <dbReference type="ARBA" id="ARBA00022679"/>
    </source>
</evidence>
<dbReference type="InterPro" id="IPR013785">
    <property type="entry name" value="Aldolase_TIM"/>
</dbReference>
<keyword evidence="3" id="KW-0464">Manganese</keyword>
<dbReference type="RefSeq" id="WP_078565682.1">
    <property type="nucleotide sequence ID" value="NZ_BBQG01000026.1"/>
</dbReference>
<organism evidence="5 6">
    <name type="scientific">Streptomyces albus</name>
    <dbReference type="NCBI Taxonomy" id="1888"/>
    <lineage>
        <taxon>Bacteria</taxon>
        <taxon>Bacillati</taxon>
        <taxon>Actinomycetota</taxon>
        <taxon>Actinomycetes</taxon>
        <taxon>Kitasatosporales</taxon>
        <taxon>Streptomycetaceae</taxon>
        <taxon>Streptomyces</taxon>
    </lineage>
</organism>
<comment type="caution">
    <text evidence="5">The sequence shown here is derived from an EMBL/GenBank/DDBJ whole genome shotgun (WGS) entry which is preliminary data.</text>
</comment>
<gene>
    <name evidence="5" type="ORF">D8771_33990</name>
</gene>
<evidence type="ECO:0000256" key="3">
    <source>
        <dbReference type="PIRSR" id="PIRSR602480-1"/>
    </source>
</evidence>
<evidence type="ECO:0000256" key="4">
    <source>
        <dbReference type="RuleBase" id="RU363071"/>
    </source>
</evidence>
<evidence type="ECO:0000256" key="1">
    <source>
        <dbReference type="ARBA" id="ARBA00008911"/>
    </source>
</evidence>
<keyword evidence="3" id="KW-0170">Cobalt</keyword>
<dbReference type="UniPathway" id="UPA00053">
    <property type="reaction ID" value="UER00084"/>
</dbReference>
<dbReference type="GO" id="GO:0008652">
    <property type="term" value="P:amino acid biosynthetic process"/>
    <property type="evidence" value="ECO:0007669"/>
    <property type="project" value="UniProtKB-KW"/>
</dbReference>
<dbReference type="Pfam" id="PF01474">
    <property type="entry name" value="DAHP_synth_2"/>
    <property type="match status" value="2"/>
</dbReference>
<protein>
    <recommendedName>
        <fullName evidence="4">Phospho-2-dehydro-3-deoxyheptonate aldolase</fullName>
        <ecNumber evidence="4">2.5.1.54</ecNumber>
    </recommendedName>
</protein>
<dbReference type="PANTHER" id="PTHR21337">
    <property type="entry name" value="PHOSPHO-2-DEHYDRO-3-DEOXYHEPTONATE ALDOLASE 1, 2"/>
    <property type="match status" value="1"/>
</dbReference>
<name>A0A6C1CG66_9ACTN</name>
<comment type="similarity">
    <text evidence="1 4">Belongs to the class-II DAHP synthase family.</text>
</comment>
<keyword evidence="2 4" id="KW-0808">Transferase</keyword>
<dbReference type="EMBL" id="RCIY01000120">
    <property type="protein sequence ID" value="TGG74802.1"/>
    <property type="molecule type" value="Genomic_DNA"/>
</dbReference>
<dbReference type="Proteomes" id="UP000298111">
    <property type="component" value="Unassembled WGS sequence"/>
</dbReference>
<feature type="binding site" evidence="3">
    <location>
        <position position="282"/>
    </location>
    <ligand>
        <name>phosphoenolpyruvate</name>
        <dbReference type="ChEBI" id="CHEBI:58702"/>
    </ligand>
</feature>
<reference evidence="5 6" key="1">
    <citation type="submission" date="2018-10" db="EMBL/GenBank/DDBJ databases">
        <title>Isolation of pseudouridimycin from Streptomyces albus DSM 40763.</title>
        <authorList>
            <person name="Rosenqvist P."/>
            <person name="Metsae-Ketelae M."/>
            <person name="Virta P."/>
        </authorList>
    </citation>
    <scope>NUCLEOTIDE SEQUENCE [LARGE SCALE GENOMIC DNA]</scope>
    <source>
        <strain evidence="5 6">DSM 40763</strain>
    </source>
</reference>
<keyword evidence="3" id="KW-0104">Cadmium</keyword>
<dbReference type="PANTHER" id="PTHR21337:SF0">
    <property type="entry name" value="PHOSPHO-2-DEHYDRO-3-DEOXYHEPTONATE ALDOLASE"/>
    <property type="match status" value="1"/>
</dbReference>
<dbReference type="AlphaFoldDB" id="A0A6C1CG66"/>